<evidence type="ECO:0000313" key="2">
    <source>
        <dbReference type="EMBL" id="VDL72151.1"/>
    </source>
</evidence>
<accession>A0A0N4XZG0</accession>
<gene>
    <name evidence="2" type="ORF">NBR_LOCUS8562</name>
</gene>
<name>A0A0N4XZG0_NIPBR</name>
<proteinExistence type="predicted"/>
<sequence length="176" mass="19807">MFDDAHHSPIAPHRGFNNKAREVLIGGDDIHLGGMTSKSSSEFDIRRKIIITKNQQSPGTPSSPKTPNSSCSYREKPVFDSIGEPPAVKRHKQLSQIGKTKSCGEIKHFERRLIKTFQEENIIKMPSIDSELANIDLNSDRLFADLDVIGKSRAYEVSDEQKKKNVTSWLTKQSSR</sequence>
<feature type="region of interest" description="Disordered" evidence="1">
    <location>
        <begin position="51"/>
        <end position="84"/>
    </location>
</feature>
<keyword evidence="3" id="KW-1185">Reference proteome</keyword>
<protein>
    <submittedName>
        <fullName evidence="2 4">Uncharacterized protein</fullName>
    </submittedName>
</protein>
<reference evidence="4" key="1">
    <citation type="submission" date="2017-02" db="UniProtKB">
        <authorList>
            <consortium name="WormBaseParasite"/>
        </authorList>
    </citation>
    <scope>IDENTIFICATION</scope>
</reference>
<organism evidence="4">
    <name type="scientific">Nippostrongylus brasiliensis</name>
    <name type="common">Rat hookworm</name>
    <dbReference type="NCBI Taxonomy" id="27835"/>
    <lineage>
        <taxon>Eukaryota</taxon>
        <taxon>Metazoa</taxon>
        <taxon>Ecdysozoa</taxon>
        <taxon>Nematoda</taxon>
        <taxon>Chromadorea</taxon>
        <taxon>Rhabditida</taxon>
        <taxon>Rhabditina</taxon>
        <taxon>Rhabditomorpha</taxon>
        <taxon>Strongyloidea</taxon>
        <taxon>Heligmosomidae</taxon>
        <taxon>Nippostrongylus</taxon>
    </lineage>
</organism>
<evidence type="ECO:0000313" key="4">
    <source>
        <dbReference type="WBParaSite" id="NBR_0000856101-mRNA-1"/>
    </source>
</evidence>
<evidence type="ECO:0000313" key="3">
    <source>
        <dbReference type="Proteomes" id="UP000271162"/>
    </source>
</evidence>
<dbReference type="Proteomes" id="UP000271162">
    <property type="component" value="Unassembled WGS sequence"/>
</dbReference>
<feature type="compositionally biased region" description="Polar residues" evidence="1">
    <location>
        <begin position="52"/>
        <end position="72"/>
    </location>
</feature>
<dbReference type="EMBL" id="UYSL01020022">
    <property type="protein sequence ID" value="VDL72151.1"/>
    <property type="molecule type" value="Genomic_DNA"/>
</dbReference>
<dbReference type="WBParaSite" id="NBR_0000856101-mRNA-1">
    <property type="protein sequence ID" value="NBR_0000856101-mRNA-1"/>
    <property type="gene ID" value="NBR_0000856101"/>
</dbReference>
<reference evidence="2 3" key="2">
    <citation type="submission" date="2018-11" db="EMBL/GenBank/DDBJ databases">
        <authorList>
            <consortium name="Pathogen Informatics"/>
        </authorList>
    </citation>
    <scope>NUCLEOTIDE SEQUENCE [LARGE SCALE GENOMIC DNA]</scope>
</reference>
<dbReference type="OMA" id="IIKMPSM"/>
<evidence type="ECO:0000256" key="1">
    <source>
        <dbReference type="SAM" id="MobiDB-lite"/>
    </source>
</evidence>
<dbReference type="AlphaFoldDB" id="A0A0N4XZG0"/>